<dbReference type="OrthoDB" id="6638236at2"/>
<dbReference type="AlphaFoldDB" id="A0A542CW76"/>
<protein>
    <submittedName>
        <fullName evidence="1">Uncharacterized protein</fullName>
    </submittedName>
</protein>
<gene>
    <name evidence="1" type="ORF">FHU10_2061</name>
</gene>
<accession>A0A542CW76</accession>
<proteinExistence type="predicted"/>
<comment type="caution">
    <text evidence="1">The sequence shown here is derived from an EMBL/GenBank/DDBJ whole genome shotgun (WGS) entry which is preliminary data.</text>
</comment>
<organism evidence="1">
    <name type="scientific">Serratia fonticola</name>
    <dbReference type="NCBI Taxonomy" id="47917"/>
    <lineage>
        <taxon>Bacteria</taxon>
        <taxon>Pseudomonadati</taxon>
        <taxon>Pseudomonadota</taxon>
        <taxon>Gammaproteobacteria</taxon>
        <taxon>Enterobacterales</taxon>
        <taxon>Yersiniaceae</taxon>
        <taxon>Serratia</taxon>
    </lineage>
</organism>
<reference evidence="1" key="2">
    <citation type="submission" date="2019-08" db="EMBL/GenBank/DDBJ databases">
        <title>Investigation of anaerobic lignin degradation for improved lignocellulosic biofuels.</title>
        <authorList>
            <person name="Deangelis K.PhD."/>
        </authorList>
    </citation>
    <scope>NUCLEOTIDE SEQUENCE [LARGE SCALE GENOMIC DNA]</scope>
    <source>
        <strain evidence="1">128R</strain>
    </source>
</reference>
<dbReference type="EMBL" id="VISQ01000001">
    <property type="protein sequence ID" value="TVZ69542.1"/>
    <property type="molecule type" value="Genomic_DNA"/>
</dbReference>
<name>A0A542CW76_SERFO</name>
<reference evidence="1" key="1">
    <citation type="submission" date="2019-06" db="EMBL/GenBank/DDBJ databases">
        <authorList>
            <person name="Deangelis K."/>
            <person name="Huntemann M."/>
            <person name="Clum A."/>
            <person name="Pillay M."/>
            <person name="Palaniappan K."/>
            <person name="Varghese N."/>
            <person name="Mikhailova N."/>
            <person name="Stamatis D."/>
            <person name="Reddy T."/>
            <person name="Daum C."/>
            <person name="Shapiro N."/>
            <person name="Ivanova N."/>
            <person name="Kyrpides N."/>
            <person name="Woyke T."/>
        </authorList>
    </citation>
    <scope>NUCLEOTIDE SEQUENCE [LARGE SCALE GENOMIC DNA]</scope>
    <source>
        <strain evidence="1">128R</strain>
    </source>
</reference>
<sequence>MNESKIADLLLENLPRQLVLGLREALFVGAERAFKAAVSKNRGHRATALGFERYLQMNETTHEVFEANGCEPAKLRGNTIVEGKSGIFKIARENYSDTRWKRLFQSKRKQTLIEDNAAIESIVQPDLFAEPGIVTRASVFFVSQFSGSLDVQPDAPLSIELVVPSSDRKLWLFHEPIDVFLTRYDKVQAQKDTAFSKFKAGVIKLDGSKEGPE</sequence>
<evidence type="ECO:0000313" key="1">
    <source>
        <dbReference type="EMBL" id="TVZ69542.1"/>
    </source>
</evidence>